<dbReference type="Pfam" id="PF04479">
    <property type="entry name" value="RTA1"/>
    <property type="match status" value="1"/>
</dbReference>
<evidence type="ECO:0000256" key="5">
    <source>
        <dbReference type="SAM" id="Phobius"/>
    </source>
</evidence>
<dbReference type="EMBL" id="ML996325">
    <property type="protein sequence ID" value="KAF2727565.1"/>
    <property type="molecule type" value="Genomic_DNA"/>
</dbReference>
<keyword evidence="2 5" id="KW-0812">Transmembrane</keyword>
<protein>
    <submittedName>
        <fullName evidence="6">RTA1 like protein</fullName>
    </submittedName>
</protein>
<organism evidence="6 7">
    <name type="scientific">Polyplosphaeria fusca</name>
    <dbReference type="NCBI Taxonomy" id="682080"/>
    <lineage>
        <taxon>Eukaryota</taxon>
        <taxon>Fungi</taxon>
        <taxon>Dikarya</taxon>
        <taxon>Ascomycota</taxon>
        <taxon>Pezizomycotina</taxon>
        <taxon>Dothideomycetes</taxon>
        <taxon>Pleosporomycetidae</taxon>
        <taxon>Pleosporales</taxon>
        <taxon>Tetraplosphaeriaceae</taxon>
        <taxon>Polyplosphaeria</taxon>
    </lineage>
</organism>
<feature type="transmembrane region" description="Helical" evidence="5">
    <location>
        <begin position="155"/>
        <end position="177"/>
    </location>
</feature>
<evidence type="ECO:0000313" key="6">
    <source>
        <dbReference type="EMBL" id="KAF2727565.1"/>
    </source>
</evidence>
<proteinExistence type="predicted"/>
<evidence type="ECO:0000256" key="3">
    <source>
        <dbReference type="ARBA" id="ARBA00022989"/>
    </source>
</evidence>
<feature type="transmembrane region" description="Helical" evidence="5">
    <location>
        <begin position="117"/>
        <end position="135"/>
    </location>
</feature>
<dbReference type="AlphaFoldDB" id="A0A9P4QJP4"/>
<dbReference type="PANTHER" id="PTHR31465">
    <property type="entry name" value="PROTEIN RTA1-RELATED"/>
    <property type="match status" value="1"/>
</dbReference>
<comment type="caution">
    <text evidence="6">The sequence shown here is derived from an EMBL/GenBank/DDBJ whole genome shotgun (WGS) entry which is preliminary data.</text>
</comment>
<comment type="subcellular location">
    <subcellularLocation>
        <location evidence="1">Membrane</location>
        <topology evidence="1">Multi-pass membrane protein</topology>
    </subcellularLocation>
</comment>
<name>A0A9P4QJP4_9PLEO</name>
<keyword evidence="3 5" id="KW-1133">Transmembrane helix</keyword>
<evidence type="ECO:0000256" key="2">
    <source>
        <dbReference type="ARBA" id="ARBA00022692"/>
    </source>
</evidence>
<dbReference type="PANTHER" id="PTHR31465:SF35">
    <property type="entry name" value="RTA1 DOMAIN PROTEIN-RELATED"/>
    <property type="match status" value="1"/>
</dbReference>
<gene>
    <name evidence="6" type="ORF">EJ04DRAFT_134103</name>
</gene>
<dbReference type="InterPro" id="IPR007568">
    <property type="entry name" value="RTA1"/>
</dbReference>
<reference evidence="6" key="1">
    <citation type="journal article" date="2020" name="Stud. Mycol.">
        <title>101 Dothideomycetes genomes: a test case for predicting lifestyles and emergence of pathogens.</title>
        <authorList>
            <person name="Haridas S."/>
            <person name="Albert R."/>
            <person name="Binder M."/>
            <person name="Bloem J."/>
            <person name="Labutti K."/>
            <person name="Salamov A."/>
            <person name="Andreopoulos B."/>
            <person name="Baker S."/>
            <person name="Barry K."/>
            <person name="Bills G."/>
            <person name="Bluhm B."/>
            <person name="Cannon C."/>
            <person name="Castanera R."/>
            <person name="Culley D."/>
            <person name="Daum C."/>
            <person name="Ezra D."/>
            <person name="Gonzalez J."/>
            <person name="Henrissat B."/>
            <person name="Kuo A."/>
            <person name="Liang C."/>
            <person name="Lipzen A."/>
            <person name="Lutzoni F."/>
            <person name="Magnuson J."/>
            <person name="Mondo S."/>
            <person name="Nolan M."/>
            <person name="Ohm R."/>
            <person name="Pangilinan J."/>
            <person name="Park H.-J."/>
            <person name="Ramirez L."/>
            <person name="Alfaro M."/>
            <person name="Sun H."/>
            <person name="Tritt A."/>
            <person name="Yoshinaga Y."/>
            <person name="Zwiers L.-H."/>
            <person name="Turgeon B."/>
            <person name="Goodwin S."/>
            <person name="Spatafora J."/>
            <person name="Crous P."/>
            <person name="Grigoriev I."/>
        </authorList>
    </citation>
    <scope>NUCLEOTIDE SEQUENCE</scope>
    <source>
        <strain evidence="6">CBS 125425</strain>
    </source>
</reference>
<evidence type="ECO:0000256" key="1">
    <source>
        <dbReference type="ARBA" id="ARBA00004141"/>
    </source>
</evidence>
<dbReference type="OrthoDB" id="3358017at2759"/>
<feature type="transmembrane region" description="Helical" evidence="5">
    <location>
        <begin position="47"/>
        <end position="70"/>
    </location>
</feature>
<keyword evidence="4 5" id="KW-0472">Membrane</keyword>
<dbReference type="Proteomes" id="UP000799444">
    <property type="component" value="Unassembled WGS sequence"/>
</dbReference>
<evidence type="ECO:0000256" key="4">
    <source>
        <dbReference type="ARBA" id="ARBA00023136"/>
    </source>
</evidence>
<feature type="transmembrane region" description="Helical" evidence="5">
    <location>
        <begin position="234"/>
        <end position="253"/>
    </location>
</feature>
<feature type="transmembrane region" description="Helical" evidence="5">
    <location>
        <begin position="76"/>
        <end position="97"/>
    </location>
</feature>
<feature type="transmembrane region" description="Helical" evidence="5">
    <location>
        <begin position="198"/>
        <end position="214"/>
    </location>
</feature>
<keyword evidence="7" id="KW-1185">Reference proteome</keyword>
<feature type="transmembrane region" description="Helical" evidence="5">
    <location>
        <begin position="17"/>
        <end position="40"/>
    </location>
</feature>
<dbReference type="GO" id="GO:0016020">
    <property type="term" value="C:membrane"/>
    <property type="evidence" value="ECO:0007669"/>
    <property type="project" value="UniProtKB-SubCell"/>
</dbReference>
<accession>A0A9P4QJP4</accession>
<sequence>MAGASDTNIYKHYVPSVAAAIAFAAIFGALTIAHFIFIIARKRKFPIIIVIGGLFEIIGHISRAISHFHLSSIPAFSVQSILILLAPILFAAGIYMFLGRLIRASGYSDLSPVRTTWITKIFLFGDIFCFFVQAVGAGKLIKPKNPHDVESGQNIILGGLVLQIIIFAFFVIVTVIFHRRFRNEKVGTSKDGMVEQQLWSLYICSLLISVRSIFRLAEYKGGQDGYLMKHEWPVYTFDVALMAAVMAISMNWYRGRLDEMDGHTDIPLHG</sequence>
<evidence type="ECO:0000313" key="7">
    <source>
        <dbReference type="Proteomes" id="UP000799444"/>
    </source>
</evidence>